<sequence length="80" mass="8780">MVADDLSDSRLSSVLDGARLAYTDGVLHEAALVVAQEAHQRSIPIVIDAERKIEGLDELLHLATYIVCSTRFPQASYLLQ</sequence>
<accession>M1A0U8</accession>
<dbReference type="EnsemblPlants" id="PGSC0003DMT400012181">
    <property type="protein sequence ID" value="PGSC0003DMT400012181"/>
    <property type="gene ID" value="PGSC0003DMG400004774"/>
</dbReference>
<dbReference type="eggNOG" id="KOG2947">
    <property type="taxonomic scope" value="Eukaryota"/>
</dbReference>
<evidence type="ECO:0000313" key="2">
    <source>
        <dbReference type="Proteomes" id="UP000011115"/>
    </source>
</evidence>
<dbReference type="InParanoid" id="M1A0U8"/>
<evidence type="ECO:0000313" key="1">
    <source>
        <dbReference type="EnsemblPlants" id="PGSC0003DMT400012181"/>
    </source>
</evidence>
<dbReference type="STRING" id="4113.M1A0U8"/>
<dbReference type="Gramene" id="PGSC0003DMT400012181">
    <property type="protein sequence ID" value="PGSC0003DMT400012181"/>
    <property type="gene ID" value="PGSC0003DMG400004774"/>
</dbReference>
<dbReference type="InterPro" id="IPR052562">
    <property type="entry name" value="Ketohexokinase-related"/>
</dbReference>
<protein>
    <submittedName>
        <fullName evidence="1">Kinase</fullName>
    </submittedName>
</protein>
<proteinExistence type="predicted"/>
<reference evidence="1" key="2">
    <citation type="submission" date="2015-06" db="UniProtKB">
        <authorList>
            <consortium name="EnsemblPlants"/>
        </authorList>
    </citation>
    <scope>IDENTIFICATION</scope>
    <source>
        <strain evidence="1">DM1-3 516 R44</strain>
    </source>
</reference>
<dbReference type="InterPro" id="IPR029056">
    <property type="entry name" value="Ribokinase-like"/>
</dbReference>
<dbReference type="PANTHER" id="PTHR42774:SF10">
    <property type="entry name" value="KETOHEXOKINASE-LIKE ISOFORM X1"/>
    <property type="match status" value="1"/>
</dbReference>
<dbReference type="PANTHER" id="PTHR42774">
    <property type="entry name" value="PHOSPHOTRANSFERASE SYSTEM TRANSPORT PROTEIN"/>
    <property type="match status" value="1"/>
</dbReference>
<reference evidence="2" key="1">
    <citation type="journal article" date="2011" name="Nature">
        <title>Genome sequence and analysis of the tuber crop potato.</title>
        <authorList>
            <consortium name="The Potato Genome Sequencing Consortium"/>
        </authorList>
    </citation>
    <scope>NUCLEOTIDE SEQUENCE [LARGE SCALE GENOMIC DNA]</scope>
    <source>
        <strain evidence="2">cv. DM1-3 516 R44</strain>
    </source>
</reference>
<dbReference type="HOGENOM" id="CLU_2594505_0_0_1"/>
<keyword evidence="2" id="KW-1185">Reference proteome</keyword>
<dbReference type="SMR" id="M1A0U8"/>
<dbReference type="SUPFAM" id="SSF53613">
    <property type="entry name" value="Ribokinase-like"/>
    <property type="match status" value="1"/>
</dbReference>
<dbReference type="AlphaFoldDB" id="M1A0U8"/>
<dbReference type="Proteomes" id="UP000011115">
    <property type="component" value="Unassembled WGS sequence"/>
</dbReference>
<dbReference type="PaxDb" id="4113-PGSC0003DMT400012181"/>
<name>M1A0U8_SOLTU</name>
<organism evidence="1 2">
    <name type="scientific">Solanum tuberosum</name>
    <name type="common">Potato</name>
    <dbReference type="NCBI Taxonomy" id="4113"/>
    <lineage>
        <taxon>Eukaryota</taxon>
        <taxon>Viridiplantae</taxon>
        <taxon>Streptophyta</taxon>
        <taxon>Embryophyta</taxon>
        <taxon>Tracheophyta</taxon>
        <taxon>Spermatophyta</taxon>
        <taxon>Magnoliopsida</taxon>
        <taxon>eudicotyledons</taxon>
        <taxon>Gunneridae</taxon>
        <taxon>Pentapetalae</taxon>
        <taxon>asterids</taxon>
        <taxon>lamiids</taxon>
        <taxon>Solanales</taxon>
        <taxon>Solanaceae</taxon>
        <taxon>Solanoideae</taxon>
        <taxon>Solaneae</taxon>
        <taxon>Solanum</taxon>
    </lineage>
</organism>